<evidence type="ECO:0000256" key="2">
    <source>
        <dbReference type="ARBA" id="ARBA00022723"/>
    </source>
</evidence>
<keyword evidence="5" id="KW-0560">Oxidoreductase</keyword>
<dbReference type="EMBL" id="VFRR01000032">
    <property type="protein sequence ID" value="TPE48469.1"/>
    <property type="molecule type" value="Genomic_DNA"/>
</dbReference>
<dbReference type="PROSITE" id="PS51471">
    <property type="entry name" value="FE2OG_OXY"/>
    <property type="match status" value="1"/>
</dbReference>
<dbReference type="GO" id="GO:0031418">
    <property type="term" value="F:L-ascorbic acid binding"/>
    <property type="evidence" value="ECO:0007669"/>
    <property type="project" value="UniProtKB-KW"/>
</dbReference>
<dbReference type="SMART" id="SM00702">
    <property type="entry name" value="P4Hc"/>
    <property type="match status" value="1"/>
</dbReference>
<evidence type="ECO:0000256" key="4">
    <source>
        <dbReference type="ARBA" id="ARBA00022964"/>
    </source>
</evidence>
<evidence type="ECO:0000256" key="5">
    <source>
        <dbReference type="ARBA" id="ARBA00023002"/>
    </source>
</evidence>
<dbReference type="AlphaFoldDB" id="A0A501WFY6"/>
<reference evidence="8 9" key="1">
    <citation type="submission" date="2019-06" db="EMBL/GenBank/DDBJ databases">
        <title>A novel bacterium of genus Marinomonas, isolated from coastal sand.</title>
        <authorList>
            <person name="Huang H."/>
            <person name="Mo K."/>
            <person name="Hu Y."/>
        </authorList>
    </citation>
    <scope>NUCLEOTIDE SEQUENCE [LARGE SCALE GENOMIC DNA]</scope>
    <source>
        <strain evidence="8 9">HB171799</strain>
    </source>
</reference>
<evidence type="ECO:0000256" key="1">
    <source>
        <dbReference type="ARBA" id="ARBA00001961"/>
    </source>
</evidence>
<comment type="cofactor">
    <cofactor evidence="1">
        <name>L-ascorbate</name>
        <dbReference type="ChEBI" id="CHEBI:38290"/>
    </cofactor>
</comment>
<dbReference type="PANTHER" id="PTHR12907">
    <property type="entry name" value="EGL NINE HOMOLOG-RELATED"/>
    <property type="match status" value="1"/>
</dbReference>
<sequence>MNLADYLASPDVFERLVTDLRVQGWSMQPTFFSAQLNQDLRADALQLDDTDLKQAGIGRLSDHHKDQRRRRDSIRWIDPETPARQQYLDAMLALRIELNKSLILGLWDYEAHFARYDEGDFYEKHLDAFKGKSNRVLTTVLYLNDDWHDEAGGEIVLYDEYDHDMEIGRFAPTFGRMLIFLSEAFPHEVLPAKQTRHSIAGWFRVNNSIMGAIDPDQ</sequence>
<evidence type="ECO:0000256" key="6">
    <source>
        <dbReference type="ARBA" id="ARBA00023004"/>
    </source>
</evidence>
<feature type="domain" description="Fe2OG dioxygenase" evidence="7">
    <location>
        <begin position="106"/>
        <end position="205"/>
    </location>
</feature>
<dbReference type="InterPro" id="IPR006620">
    <property type="entry name" value="Pro_4_hyd_alph"/>
</dbReference>
<accession>A0A501WFY6</accession>
<dbReference type="Gene3D" id="2.60.120.620">
    <property type="entry name" value="q2cbj1_9rhob like domain"/>
    <property type="match status" value="1"/>
</dbReference>
<keyword evidence="3" id="KW-0847">Vitamin C</keyword>
<keyword evidence="2" id="KW-0479">Metal-binding</keyword>
<proteinExistence type="predicted"/>
<dbReference type="Pfam" id="PF13640">
    <property type="entry name" value="2OG-FeII_Oxy_3"/>
    <property type="match status" value="1"/>
</dbReference>
<organism evidence="8 9">
    <name type="scientific">Maribrevibacterium harenarium</name>
    <dbReference type="NCBI Taxonomy" id="2589817"/>
    <lineage>
        <taxon>Bacteria</taxon>
        <taxon>Pseudomonadati</taxon>
        <taxon>Pseudomonadota</taxon>
        <taxon>Gammaproteobacteria</taxon>
        <taxon>Oceanospirillales</taxon>
        <taxon>Oceanospirillaceae</taxon>
        <taxon>Maribrevibacterium</taxon>
    </lineage>
</organism>
<dbReference type="InterPro" id="IPR044862">
    <property type="entry name" value="Pro_4_hyd_alph_FE2OG_OXY"/>
</dbReference>
<dbReference type="PANTHER" id="PTHR12907:SF26">
    <property type="entry name" value="HIF PROLYL HYDROXYLASE, ISOFORM C"/>
    <property type="match status" value="1"/>
</dbReference>
<dbReference type="InterPro" id="IPR005123">
    <property type="entry name" value="Oxoglu/Fe-dep_dioxygenase_dom"/>
</dbReference>
<dbReference type="GO" id="GO:0008198">
    <property type="term" value="F:ferrous iron binding"/>
    <property type="evidence" value="ECO:0007669"/>
    <property type="project" value="TreeGrafter"/>
</dbReference>
<keyword evidence="6" id="KW-0408">Iron</keyword>
<dbReference type="GO" id="GO:0071456">
    <property type="term" value="P:cellular response to hypoxia"/>
    <property type="evidence" value="ECO:0007669"/>
    <property type="project" value="TreeGrafter"/>
</dbReference>
<dbReference type="Proteomes" id="UP000315901">
    <property type="component" value="Unassembled WGS sequence"/>
</dbReference>
<protein>
    <submittedName>
        <fullName evidence="8">2OG-Fe(II) oxygenase</fullName>
    </submittedName>
</protein>
<evidence type="ECO:0000259" key="7">
    <source>
        <dbReference type="PROSITE" id="PS51471"/>
    </source>
</evidence>
<keyword evidence="4" id="KW-0223">Dioxygenase</keyword>
<evidence type="ECO:0000256" key="3">
    <source>
        <dbReference type="ARBA" id="ARBA00022896"/>
    </source>
</evidence>
<evidence type="ECO:0000313" key="8">
    <source>
        <dbReference type="EMBL" id="TPE48469.1"/>
    </source>
</evidence>
<dbReference type="OrthoDB" id="9783171at2"/>
<keyword evidence="9" id="KW-1185">Reference proteome</keyword>
<comment type="caution">
    <text evidence="8">The sequence shown here is derived from an EMBL/GenBank/DDBJ whole genome shotgun (WGS) entry which is preliminary data.</text>
</comment>
<dbReference type="GO" id="GO:0031543">
    <property type="term" value="F:peptidyl-proline dioxygenase activity"/>
    <property type="evidence" value="ECO:0007669"/>
    <property type="project" value="TreeGrafter"/>
</dbReference>
<name>A0A501WFY6_9GAMM</name>
<dbReference type="InterPro" id="IPR051559">
    <property type="entry name" value="HIF_prolyl_hydroxylases"/>
</dbReference>
<evidence type="ECO:0000313" key="9">
    <source>
        <dbReference type="Proteomes" id="UP000315901"/>
    </source>
</evidence>
<gene>
    <name evidence="8" type="ORF">FJM67_13310</name>
</gene>